<dbReference type="EMBL" id="CACRSZ010000083">
    <property type="protein sequence ID" value="VYT48025.1"/>
    <property type="molecule type" value="Genomic_DNA"/>
</dbReference>
<name>A0A174HKH5_9BACE</name>
<dbReference type="EMBL" id="CZAE01000003">
    <property type="protein sequence ID" value="CUO73658.1"/>
    <property type="molecule type" value="Genomic_DNA"/>
</dbReference>
<accession>A0A6N2X1I0</accession>
<proteinExistence type="predicted"/>
<reference evidence="2" key="2">
    <citation type="submission" date="2019-11" db="EMBL/GenBank/DDBJ databases">
        <authorList>
            <person name="Feng L."/>
        </authorList>
    </citation>
    <scope>NUCLEOTIDE SEQUENCE</scope>
    <source>
        <strain evidence="2">BfaecisLFYP10</strain>
    </source>
</reference>
<gene>
    <name evidence="2" type="ORF">BFLFYP10_03754</name>
    <name evidence="1" type="ORF">ERS852461_00978</name>
</gene>
<evidence type="ECO:0000313" key="2">
    <source>
        <dbReference type="EMBL" id="VYT48025.1"/>
    </source>
</evidence>
<protein>
    <submittedName>
        <fullName evidence="1">Uncharacterized protein</fullName>
    </submittedName>
</protein>
<accession>A0A174HKH5</accession>
<organism evidence="1 3">
    <name type="scientific">Bacteroides faecis</name>
    <dbReference type="NCBI Taxonomy" id="674529"/>
    <lineage>
        <taxon>Bacteria</taxon>
        <taxon>Pseudomonadati</taxon>
        <taxon>Bacteroidota</taxon>
        <taxon>Bacteroidia</taxon>
        <taxon>Bacteroidales</taxon>
        <taxon>Bacteroidaceae</taxon>
        <taxon>Bacteroides</taxon>
    </lineage>
</organism>
<dbReference type="AlphaFoldDB" id="A0A174HKH5"/>
<evidence type="ECO:0000313" key="1">
    <source>
        <dbReference type="EMBL" id="CUO73658.1"/>
    </source>
</evidence>
<sequence>MVSQFYGSIAKSLNAFQTCFKAIFKPCLTALYIATIQSIFSKEKGKNRCF</sequence>
<reference evidence="1 3" key="1">
    <citation type="submission" date="2015-09" db="EMBL/GenBank/DDBJ databases">
        <authorList>
            <consortium name="Pathogen Informatics"/>
        </authorList>
    </citation>
    <scope>NUCLEOTIDE SEQUENCE [LARGE SCALE GENOMIC DNA]</scope>
    <source>
        <strain evidence="1 3">2789STDY5834846</strain>
    </source>
</reference>
<evidence type="ECO:0000313" key="3">
    <source>
        <dbReference type="Proteomes" id="UP000095606"/>
    </source>
</evidence>
<dbReference type="Proteomes" id="UP000095606">
    <property type="component" value="Unassembled WGS sequence"/>
</dbReference>